<dbReference type="Proteomes" id="UP000324800">
    <property type="component" value="Unassembled WGS sequence"/>
</dbReference>
<proteinExistence type="predicted"/>
<reference evidence="3 4" key="1">
    <citation type="submission" date="2019-03" db="EMBL/GenBank/DDBJ databases">
        <title>Single cell metagenomics reveals metabolic interactions within the superorganism composed of flagellate Streblomastix strix and complex community of Bacteroidetes bacteria on its surface.</title>
        <authorList>
            <person name="Treitli S.C."/>
            <person name="Kolisko M."/>
            <person name="Husnik F."/>
            <person name="Keeling P."/>
            <person name="Hampl V."/>
        </authorList>
    </citation>
    <scope>NUCLEOTIDE SEQUENCE [LARGE SCALE GENOMIC DNA]</scope>
    <source>
        <strain evidence="3">ST1C</strain>
    </source>
</reference>
<dbReference type="EMBL" id="SNRW01001136">
    <property type="protein sequence ID" value="KAA6397632.1"/>
    <property type="molecule type" value="Genomic_DNA"/>
</dbReference>
<keyword evidence="1" id="KW-0812">Transmembrane</keyword>
<feature type="chain" id="PRO_5023877272" evidence="2">
    <location>
        <begin position="22"/>
        <end position="258"/>
    </location>
</feature>
<dbReference type="AlphaFoldDB" id="A0A5J4WSX1"/>
<keyword evidence="1" id="KW-1133">Transmembrane helix</keyword>
<feature type="transmembrane region" description="Helical" evidence="1">
    <location>
        <begin position="27"/>
        <end position="50"/>
    </location>
</feature>
<feature type="signal peptide" evidence="2">
    <location>
        <begin position="1"/>
        <end position="21"/>
    </location>
</feature>
<gene>
    <name evidence="3" type="ORF">EZS28_006841</name>
</gene>
<evidence type="ECO:0000256" key="1">
    <source>
        <dbReference type="SAM" id="Phobius"/>
    </source>
</evidence>
<sequence length="258" mass="28599">MLLSLVVICIVAGISFPGLQGLDQKRASVALMYCFASAVSYASPSLWLLLCEGQFQRPALQTILPQKIRSATFPALRVQPRMPILQFVAFDGTSSGAAIVQSSTSPCLAIVYWRAILVTIQIWFQKNDPAKFDPTQPDTTRHNTVWVIPNKIGLNSIEVLQKVEQRRESAEQQALNEAFNILKRILDGEDGSDKAGCDKANDSNSSIFLANGFIKEVAQYMRDYESVNVSLEAINLIIIIIKHGLSEMHMGQILEKVM</sequence>
<evidence type="ECO:0000313" key="4">
    <source>
        <dbReference type="Proteomes" id="UP000324800"/>
    </source>
</evidence>
<accession>A0A5J4WSX1</accession>
<comment type="caution">
    <text evidence="3">The sequence shown here is derived from an EMBL/GenBank/DDBJ whole genome shotgun (WGS) entry which is preliminary data.</text>
</comment>
<protein>
    <submittedName>
        <fullName evidence="3">Uncharacterized protein</fullName>
    </submittedName>
</protein>
<name>A0A5J4WSX1_9EUKA</name>
<evidence type="ECO:0000313" key="3">
    <source>
        <dbReference type="EMBL" id="KAA6397632.1"/>
    </source>
</evidence>
<organism evidence="3 4">
    <name type="scientific">Streblomastix strix</name>
    <dbReference type="NCBI Taxonomy" id="222440"/>
    <lineage>
        <taxon>Eukaryota</taxon>
        <taxon>Metamonada</taxon>
        <taxon>Preaxostyla</taxon>
        <taxon>Oxymonadida</taxon>
        <taxon>Streblomastigidae</taxon>
        <taxon>Streblomastix</taxon>
    </lineage>
</organism>
<keyword evidence="1" id="KW-0472">Membrane</keyword>
<evidence type="ECO:0000256" key="2">
    <source>
        <dbReference type="SAM" id="SignalP"/>
    </source>
</evidence>
<keyword evidence="2" id="KW-0732">Signal</keyword>